<organism evidence="2">
    <name type="scientific">bioreactor metagenome</name>
    <dbReference type="NCBI Taxonomy" id="1076179"/>
    <lineage>
        <taxon>unclassified sequences</taxon>
        <taxon>metagenomes</taxon>
        <taxon>ecological metagenomes</taxon>
    </lineage>
</organism>
<proteinExistence type="predicted"/>
<gene>
    <name evidence="2" type="ORF">SDC9_132038</name>
</gene>
<protein>
    <recommendedName>
        <fullName evidence="1">Wzt C-terminal domain-containing protein</fullName>
    </recommendedName>
</protein>
<evidence type="ECO:0000313" key="2">
    <source>
        <dbReference type="EMBL" id="MPM84962.1"/>
    </source>
</evidence>
<accession>A0A645D8N6</accession>
<comment type="caution">
    <text evidence="2">The sequence shown here is derived from an EMBL/GenBank/DDBJ whole genome shotgun (WGS) entry which is preliminary data.</text>
</comment>
<dbReference type="EMBL" id="VSSQ01033385">
    <property type="protein sequence ID" value="MPM84962.1"/>
    <property type="molecule type" value="Genomic_DNA"/>
</dbReference>
<dbReference type="CDD" id="cd10147">
    <property type="entry name" value="Wzt_C-like"/>
    <property type="match status" value="1"/>
</dbReference>
<dbReference type="InterPro" id="IPR029439">
    <property type="entry name" value="Wzt_C"/>
</dbReference>
<evidence type="ECO:0000259" key="1">
    <source>
        <dbReference type="Pfam" id="PF14524"/>
    </source>
</evidence>
<feature type="domain" description="Wzt C-terminal" evidence="1">
    <location>
        <begin position="4"/>
        <end position="106"/>
    </location>
</feature>
<dbReference type="Pfam" id="PF14524">
    <property type="entry name" value="Wzt_C"/>
    <property type="match status" value="1"/>
</dbReference>
<sequence length="130" mass="14599">MSAQFGQRAVLKMVIEAHADIARLCVGYHILDYTGVDVVYSDTAIEDCDLCELKAGHIYTVEWRFELMLADGVYNIACVCSVPLDMSIGSVEFCDYVPLAVQFAMQRREGAKLYAKAYWKNEVETGADQR</sequence>
<name>A0A645D8N6_9ZZZZ</name>
<reference evidence="2" key="1">
    <citation type="submission" date="2019-08" db="EMBL/GenBank/DDBJ databases">
        <authorList>
            <person name="Kucharzyk K."/>
            <person name="Murdoch R.W."/>
            <person name="Higgins S."/>
            <person name="Loffler F."/>
        </authorList>
    </citation>
    <scope>NUCLEOTIDE SEQUENCE</scope>
</reference>
<dbReference type="Gene3D" id="2.70.50.60">
    <property type="entry name" value="abc- transporter (atp binding component) like domain"/>
    <property type="match status" value="1"/>
</dbReference>
<dbReference type="AlphaFoldDB" id="A0A645D8N6"/>